<evidence type="ECO:0000313" key="3">
    <source>
        <dbReference type="Proteomes" id="UP001642260"/>
    </source>
</evidence>
<protein>
    <submittedName>
        <fullName evidence="2">Uncharacterized protein</fullName>
    </submittedName>
</protein>
<dbReference type="AlphaFoldDB" id="A0ABC8L8U0"/>
<feature type="region of interest" description="Disordered" evidence="1">
    <location>
        <begin position="73"/>
        <end position="103"/>
    </location>
</feature>
<accession>A0ABC8L8U0</accession>
<evidence type="ECO:0000313" key="2">
    <source>
        <dbReference type="EMBL" id="CAH8371167.1"/>
    </source>
</evidence>
<sequence length="212" mass="23331">MVTIGNDVVARYLFQRREDYTIIGSSKGMVVPKGRSYSVNTECNMSGQNLTANFLTNVCVEGDVPFGDMATLRKKRGDGGVSMGTSDGSESSRESSDETVEGVNPSFEGGVIRLGDEHEVASVAPRTALVIVEPQPTPRAAPLLEYLRKGKEKVVNEEIEEKKGRNGYDRVRPLNRILTSLILFQLQTQLKNVLITINFTDFPLLLAVNVYC</sequence>
<keyword evidence="3" id="KW-1185">Reference proteome</keyword>
<organism evidence="2 3">
    <name type="scientific">Eruca vesicaria subsp. sativa</name>
    <name type="common">Garden rocket</name>
    <name type="synonym">Eruca sativa</name>
    <dbReference type="NCBI Taxonomy" id="29727"/>
    <lineage>
        <taxon>Eukaryota</taxon>
        <taxon>Viridiplantae</taxon>
        <taxon>Streptophyta</taxon>
        <taxon>Embryophyta</taxon>
        <taxon>Tracheophyta</taxon>
        <taxon>Spermatophyta</taxon>
        <taxon>Magnoliopsida</taxon>
        <taxon>eudicotyledons</taxon>
        <taxon>Gunneridae</taxon>
        <taxon>Pentapetalae</taxon>
        <taxon>rosids</taxon>
        <taxon>malvids</taxon>
        <taxon>Brassicales</taxon>
        <taxon>Brassicaceae</taxon>
        <taxon>Brassiceae</taxon>
        <taxon>Eruca</taxon>
    </lineage>
</organism>
<proteinExistence type="predicted"/>
<evidence type="ECO:0000256" key="1">
    <source>
        <dbReference type="SAM" id="MobiDB-lite"/>
    </source>
</evidence>
<dbReference type="EMBL" id="CAKOAT010427376">
    <property type="protein sequence ID" value="CAH8371167.1"/>
    <property type="molecule type" value="Genomic_DNA"/>
</dbReference>
<comment type="caution">
    <text evidence="2">The sequence shown here is derived from an EMBL/GenBank/DDBJ whole genome shotgun (WGS) entry which is preliminary data.</text>
</comment>
<name>A0ABC8L8U0_ERUVS</name>
<gene>
    <name evidence="2" type="ORF">ERUC_LOCUS31481</name>
</gene>
<dbReference type="Proteomes" id="UP001642260">
    <property type="component" value="Unassembled WGS sequence"/>
</dbReference>
<reference evidence="2 3" key="1">
    <citation type="submission" date="2022-03" db="EMBL/GenBank/DDBJ databases">
        <authorList>
            <person name="Macdonald S."/>
            <person name="Ahmed S."/>
            <person name="Newling K."/>
        </authorList>
    </citation>
    <scope>NUCLEOTIDE SEQUENCE [LARGE SCALE GENOMIC DNA]</scope>
</reference>